<protein>
    <submittedName>
        <fullName evidence="3">Uncharacterized protein</fullName>
    </submittedName>
</protein>
<feature type="compositionally biased region" description="Basic residues" evidence="2">
    <location>
        <begin position="317"/>
        <end position="330"/>
    </location>
</feature>
<feature type="region of interest" description="Disordered" evidence="2">
    <location>
        <begin position="154"/>
        <end position="266"/>
    </location>
</feature>
<feature type="compositionally biased region" description="Basic and acidic residues" evidence="2">
    <location>
        <begin position="209"/>
        <end position="224"/>
    </location>
</feature>
<evidence type="ECO:0000313" key="4">
    <source>
        <dbReference type="Proteomes" id="UP000002035"/>
    </source>
</evidence>
<dbReference type="VEuPathDB" id="FungiDB:MCYG_07435"/>
<proteinExistence type="predicted"/>
<feature type="compositionally biased region" description="Basic and acidic residues" evidence="2">
    <location>
        <begin position="356"/>
        <end position="386"/>
    </location>
</feature>
<dbReference type="HOGENOM" id="CLU_053752_0_0_1"/>
<evidence type="ECO:0000256" key="2">
    <source>
        <dbReference type="SAM" id="MobiDB-lite"/>
    </source>
</evidence>
<organism evidence="3 4">
    <name type="scientific">Arthroderma otae (strain ATCC MYA-4605 / CBS 113480)</name>
    <name type="common">Microsporum canis</name>
    <dbReference type="NCBI Taxonomy" id="554155"/>
    <lineage>
        <taxon>Eukaryota</taxon>
        <taxon>Fungi</taxon>
        <taxon>Dikarya</taxon>
        <taxon>Ascomycota</taxon>
        <taxon>Pezizomycotina</taxon>
        <taxon>Eurotiomycetes</taxon>
        <taxon>Eurotiomycetidae</taxon>
        <taxon>Onygenales</taxon>
        <taxon>Arthrodermataceae</taxon>
        <taxon>Microsporum</taxon>
    </lineage>
</organism>
<dbReference type="AlphaFoldDB" id="C5FYL8"/>
<accession>C5FYL8</accession>
<feature type="coiled-coil region" evidence="1">
    <location>
        <begin position="85"/>
        <end position="112"/>
    </location>
</feature>
<name>C5FYL8_ARTOC</name>
<feature type="region of interest" description="Disordered" evidence="2">
    <location>
        <begin position="1"/>
        <end position="21"/>
    </location>
</feature>
<feature type="region of interest" description="Disordered" evidence="2">
    <location>
        <begin position="288"/>
        <end position="386"/>
    </location>
</feature>
<feature type="compositionally biased region" description="Polar residues" evidence="2">
    <location>
        <begin position="161"/>
        <end position="172"/>
    </location>
</feature>
<dbReference type="RefSeq" id="XP_002843652.1">
    <property type="nucleotide sequence ID" value="XM_002843606.1"/>
</dbReference>
<evidence type="ECO:0000256" key="1">
    <source>
        <dbReference type="SAM" id="Coils"/>
    </source>
</evidence>
<feature type="compositionally biased region" description="Acidic residues" evidence="2">
    <location>
        <begin position="181"/>
        <end position="196"/>
    </location>
</feature>
<feature type="compositionally biased region" description="Polar residues" evidence="2">
    <location>
        <begin position="242"/>
        <end position="266"/>
    </location>
</feature>
<reference evidence="4" key="1">
    <citation type="journal article" date="2012" name="MBio">
        <title>Comparative genome analysis of Trichophyton rubrum and related dermatophytes reveals candidate genes involved in infection.</title>
        <authorList>
            <person name="Martinez D.A."/>
            <person name="Oliver B.G."/>
            <person name="Graeser Y."/>
            <person name="Goldberg J.M."/>
            <person name="Li W."/>
            <person name="Martinez-Rossi N.M."/>
            <person name="Monod M."/>
            <person name="Shelest E."/>
            <person name="Barton R.C."/>
            <person name="Birch E."/>
            <person name="Brakhage A.A."/>
            <person name="Chen Z."/>
            <person name="Gurr S.J."/>
            <person name="Heiman D."/>
            <person name="Heitman J."/>
            <person name="Kosti I."/>
            <person name="Rossi A."/>
            <person name="Saif S."/>
            <person name="Samalova M."/>
            <person name="Saunders C.W."/>
            <person name="Shea T."/>
            <person name="Summerbell R.C."/>
            <person name="Xu J."/>
            <person name="Young S."/>
            <person name="Zeng Q."/>
            <person name="Birren B.W."/>
            <person name="Cuomo C.A."/>
            <person name="White T.C."/>
        </authorList>
    </citation>
    <scope>NUCLEOTIDE SEQUENCE [LARGE SCALE GENOMIC DNA]</scope>
    <source>
        <strain evidence="4">ATCC MYA-4605 / CBS 113480</strain>
    </source>
</reference>
<gene>
    <name evidence="3" type="ORF">MCYG_07435</name>
</gene>
<evidence type="ECO:0000313" key="3">
    <source>
        <dbReference type="EMBL" id="EEQ34616.1"/>
    </source>
</evidence>
<dbReference type="EMBL" id="DS995707">
    <property type="protein sequence ID" value="EEQ34616.1"/>
    <property type="molecule type" value="Genomic_DNA"/>
</dbReference>
<dbReference type="eggNOG" id="ENOG502TH6H">
    <property type="taxonomic scope" value="Eukaryota"/>
</dbReference>
<keyword evidence="1" id="KW-0175">Coiled coil</keyword>
<dbReference type="OMA" id="PAMNDAT"/>
<dbReference type="GeneID" id="9225739"/>
<feature type="compositionally biased region" description="Polar residues" evidence="2">
    <location>
        <begin position="197"/>
        <end position="207"/>
    </location>
</feature>
<sequence>MATVQHARASNHPVEREEMYDSSNKGIYKTLAVISTAINELACTLQQIREQLHGVSSACATEHEKLRSNNHPDHFEIFAIAMKEVQSKAARIEILEQENQSLRDRLIRMIRAGEKSVIPHQYTSPVDYPDRLMSSNASNPNGKRPLIPLHREQRVHHDDNTIPTSTNATSVELTIAPNENELIEDNSSDAEVEEIPESSNGQINDQSAENEKPTVSEEASEKPTLRHNPARRRRGTGLKSALEQTVRSDARPTSVQSIPQNENTTKAVGDDLMAERPTISEAAMAGAMEAGGKEAATTFDPVTRENGTSYTRETRFRPPRRLTKRRRGRPKGLASEHPMVEIITPTDPVTAAPRPESPKDTLRDSEDRRYSTNTREDEKEANKKQQAEIAARELLVQAAMQREEAYML</sequence>
<dbReference type="OrthoDB" id="4172792at2759"/>
<keyword evidence="4" id="KW-1185">Reference proteome</keyword>
<dbReference type="Proteomes" id="UP000002035">
    <property type="component" value="Unassembled WGS sequence"/>
</dbReference>